<evidence type="ECO:0000256" key="1">
    <source>
        <dbReference type="ARBA" id="ARBA00004651"/>
    </source>
</evidence>
<dbReference type="GO" id="GO:0022857">
    <property type="term" value="F:transmembrane transporter activity"/>
    <property type="evidence" value="ECO:0007669"/>
    <property type="project" value="InterPro"/>
</dbReference>
<feature type="transmembrane region" description="Helical" evidence="6">
    <location>
        <begin position="212"/>
        <end position="234"/>
    </location>
</feature>
<name>A0AAN1PHP9_9PROT</name>
<keyword evidence="4 6" id="KW-1133">Transmembrane helix</keyword>
<dbReference type="InterPro" id="IPR050189">
    <property type="entry name" value="MFS_Efflux_Transporters"/>
</dbReference>
<feature type="transmembrane region" description="Helical" evidence="6">
    <location>
        <begin position="21"/>
        <end position="42"/>
    </location>
</feature>
<evidence type="ECO:0000313" key="8">
    <source>
        <dbReference type="EMBL" id="AXN00272.1"/>
    </source>
</evidence>
<dbReference type="InterPro" id="IPR011701">
    <property type="entry name" value="MFS"/>
</dbReference>
<dbReference type="Gene3D" id="1.20.1250.20">
    <property type="entry name" value="MFS general substrate transporter like domains"/>
    <property type="match status" value="1"/>
</dbReference>
<dbReference type="SUPFAM" id="SSF103473">
    <property type="entry name" value="MFS general substrate transporter"/>
    <property type="match status" value="1"/>
</dbReference>
<evidence type="ECO:0000256" key="5">
    <source>
        <dbReference type="ARBA" id="ARBA00023136"/>
    </source>
</evidence>
<feature type="transmembrane region" description="Helical" evidence="6">
    <location>
        <begin position="86"/>
        <end position="107"/>
    </location>
</feature>
<dbReference type="NCBIfam" id="NF033580">
    <property type="entry name" value="transpos_IS5_3"/>
    <property type="match status" value="1"/>
</dbReference>
<feature type="transmembrane region" description="Helical" evidence="6">
    <location>
        <begin position="174"/>
        <end position="192"/>
    </location>
</feature>
<dbReference type="InterPro" id="IPR020846">
    <property type="entry name" value="MFS_dom"/>
</dbReference>
<evidence type="ECO:0000259" key="7">
    <source>
        <dbReference type="PROSITE" id="PS50850"/>
    </source>
</evidence>
<organism evidence="8 9">
    <name type="scientific">Acetobacter pomorum</name>
    <dbReference type="NCBI Taxonomy" id="65959"/>
    <lineage>
        <taxon>Bacteria</taxon>
        <taxon>Pseudomonadati</taxon>
        <taxon>Pseudomonadota</taxon>
        <taxon>Alphaproteobacteria</taxon>
        <taxon>Acetobacterales</taxon>
        <taxon>Acetobacteraceae</taxon>
        <taxon>Acetobacter</taxon>
    </lineage>
</organism>
<feature type="transmembrane region" description="Helical" evidence="6">
    <location>
        <begin position="372"/>
        <end position="389"/>
    </location>
</feature>
<reference evidence="8 9" key="2">
    <citation type="submission" date="2018-08" db="EMBL/GenBank/DDBJ databases">
        <title>Acetobacter oryzifermentans sp. nov., isolated from Korea traditional vinegar and reclassification of Acetobacter pasteurianus subsp. ascendens (Henneberg 1898) as Acetobacter ascendens comb. nov.</title>
        <authorList>
            <person name="Cho G.Y."/>
            <person name="Lee S.H."/>
        </authorList>
    </citation>
    <scope>NUCLEOTIDE SEQUENCE [LARGE SCALE GENOMIC DNA]</scope>
    <source>
        <strain evidence="8 9">SH</strain>
    </source>
</reference>
<sequence length="390" mass="42302">MTPTIVPSAKKTDECLPVSGLLALAMTGFICIMTETLPAGLLPEIGAGLHISPALAGQMVTAYAIGSLSAAIPLTLVTQRWRRRKVLLLAIIGFMVFNSITAFSTHYGATLVARYGAGAAAGLAWALLAGYARRMVTRAQQGRALAIAMVGTPIALSLGVPAGTWLGAAVGWRLAFWIMSGLTVLLIVWVLAKVPDFPGAAHHERLPFRHVLGMPGVRSVLGVVMAWMLAHNLLYTYIVPFVTPAGLAGQADRILLLFGVAALVGIWLTTDQNGRPLSFFMTAGQISDYTGAAALLDSLPAAEWMLGDRGYDADWFRDALEEKGIKPCIPGRKSRGKPVKYDKRKYKRRNRIEIMFGRLKDWRRGATRYDRCPTVFFSAVCLAATVIFWL</sequence>
<proteinExistence type="predicted"/>
<reference evidence="8 9" key="1">
    <citation type="submission" date="2017-09" db="EMBL/GenBank/DDBJ databases">
        <authorList>
            <person name="Kim K.H."/>
            <person name="Chun B.H."/>
            <person name="Han G.S."/>
            <person name="Hyun S.G."/>
            <person name="Jeon C.O."/>
        </authorList>
    </citation>
    <scope>NUCLEOTIDE SEQUENCE [LARGE SCALE GENOMIC DNA]</scope>
    <source>
        <strain evidence="8 9">SH</strain>
    </source>
</reference>
<dbReference type="InterPro" id="IPR025668">
    <property type="entry name" value="Tnp_DDE_dom"/>
</dbReference>
<comment type="subcellular location">
    <subcellularLocation>
        <location evidence="1">Cell membrane</location>
        <topology evidence="1">Multi-pass membrane protein</topology>
    </subcellularLocation>
</comment>
<keyword evidence="5 6" id="KW-0472">Membrane</keyword>
<dbReference type="CDD" id="cd17324">
    <property type="entry name" value="MFS_NepI_like"/>
    <property type="match status" value="1"/>
</dbReference>
<evidence type="ECO:0000256" key="3">
    <source>
        <dbReference type="ARBA" id="ARBA00022692"/>
    </source>
</evidence>
<evidence type="ECO:0000256" key="2">
    <source>
        <dbReference type="ARBA" id="ARBA00022475"/>
    </source>
</evidence>
<dbReference type="PANTHER" id="PTHR43124:SF3">
    <property type="entry name" value="CHLORAMPHENICOL EFFLUX PUMP RV0191"/>
    <property type="match status" value="1"/>
</dbReference>
<dbReference type="InterPro" id="IPR036259">
    <property type="entry name" value="MFS_trans_sf"/>
</dbReference>
<feature type="transmembrane region" description="Helical" evidence="6">
    <location>
        <begin position="54"/>
        <end position="74"/>
    </location>
</feature>
<evidence type="ECO:0000256" key="6">
    <source>
        <dbReference type="SAM" id="Phobius"/>
    </source>
</evidence>
<evidence type="ECO:0000313" key="9">
    <source>
        <dbReference type="Proteomes" id="UP000256572"/>
    </source>
</evidence>
<keyword evidence="2" id="KW-1003">Cell membrane</keyword>
<gene>
    <name evidence="8" type="ORF">CJF59_06800</name>
</gene>
<evidence type="ECO:0000256" key="4">
    <source>
        <dbReference type="ARBA" id="ARBA00022989"/>
    </source>
</evidence>
<dbReference type="PANTHER" id="PTHR43124">
    <property type="entry name" value="PURINE EFFLUX PUMP PBUE"/>
    <property type="match status" value="1"/>
</dbReference>
<dbReference type="GO" id="GO:0005886">
    <property type="term" value="C:plasma membrane"/>
    <property type="evidence" value="ECO:0007669"/>
    <property type="project" value="UniProtKB-SubCell"/>
</dbReference>
<feature type="transmembrane region" description="Helical" evidence="6">
    <location>
        <begin position="254"/>
        <end position="270"/>
    </location>
</feature>
<dbReference type="Pfam" id="PF07690">
    <property type="entry name" value="MFS_1"/>
    <property type="match status" value="1"/>
</dbReference>
<protein>
    <submittedName>
        <fullName evidence="8">MFS transporter</fullName>
    </submittedName>
</protein>
<feature type="transmembrane region" description="Helical" evidence="6">
    <location>
        <begin position="113"/>
        <end position="132"/>
    </location>
</feature>
<accession>A0AAN1PHP9</accession>
<feature type="domain" description="Major facilitator superfamily (MFS) profile" evidence="7">
    <location>
        <begin position="20"/>
        <end position="390"/>
    </location>
</feature>
<dbReference type="AlphaFoldDB" id="A0AAN1PHP9"/>
<dbReference type="PROSITE" id="PS50850">
    <property type="entry name" value="MFS"/>
    <property type="match status" value="1"/>
</dbReference>
<feature type="transmembrane region" description="Helical" evidence="6">
    <location>
        <begin position="144"/>
        <end position="168"/>
    </location>
</feature>
<dbReference type="Pfam" id="PF13586">
    <property type="entry name" value="DDE_Tnp_1_2"/>
    <property type="match status" value="1"/>
</dbReference>
<dbReference type="Proteomes" id="UP000256572">
    <property type="component" value="Chromosome"/>
</dbReference>
<dbReference type="EMBL" id="CP023189">
    <property type="protein sequence ID" value="AXN00272.1"/>
    <property type="molecule type" value="Genomic_DNA"/>
</dbReference>
<keyword evidence="3 6" id="KW-0812">Transmembrane</keyword>